<dbReference type="GO" id="GO:0042254">
    <property type="term" value="P:ribosome biogenesis"/>
    <property type="evidence" value="ECO:0007669"/>
    <property type="project" value="UniProtKB-KW"/>
</dbReference>
<organism evidence="13 14">
    <name type="scientific">Lophium mytilinum</name>
    <dbReference type="NCBI Taxonomy" id="390894"/>
    <lineage>
        <taxon>Eukaryota</taxon>
        <taxon>Fungi</taxon>
        <taxon>Dikarya</taxon>
        <taxon>Ascomycota</taxon>
        <taxon>Pezizomycotina</taxon>
        <taxon>Dothideomycetes</taxon>
        <taxon>Pleosporomycetidae</taxon>
        <taxon>Mytilinidiales</taxon>
        <taxon>Mytilinidiaceae</taxon>
        <taxon>Lophium</taxon>
    </lineage>
</organism>
<dbReference type="InterPro" id="IPR036236">
    <property type="entry name" value="Znf_C2H2_sf"/>
</dbReference>
<accession>A0A6A6R6L3</accession>
<keyword evidence="3" id="KW-0963">Cytoplasm</keyword>
<keyword evidence="7" id="KW-0862">Zinc</keyword>
<evidence type="ECO:0000256" key="1">
    <source>
        <dbReference type="ARBA" id="ARBA00004123"/>
    </source>
</evidence>
<protein>
    <recommendedName>
        <fullName evidence="12">C2H2-type domain-containing protein</fullName>
    </recommendedName>
</protein>
<evidence type="ECO:0000256" key="7">
    <source>
        <dbReference type="ARBA" id="ARBA00022833"/>
    </source>
</evidence>
<gene>
    <name evidence="13" type="ORF">BU16DRAFT_534736</name>
</gene>
<keyword evidence="14" id="KW-1185">Reference proteome</keyword>
<dbReference type="PANTHER" id="PTHR46095:SF1">
    <property type="entry name" value="ZINC FINGER PROTEIN 593"/>
    <property type="match status" value="1"/>
</dbReference>
<dbReference type="OrthoDB" id="24683at2759"/>
<dbReference type="GO" id="GO:0043021">
    <property type="term" value="F:ribonucleoprotein complex binding"/>
    <property type="evidence" value="ECO:0007669"/>
    <property type="project" value="UniProtKB-ARBA"/>
</dbReference>
<name>A0A6A6R6L3_9PEZI</name>
<dbReference type="InterPro" id="IPR013087">
    <property type="entry name" value="Znf_C2H2_type"/>
</dbReference>
<feature type="region of interest" description="Disordered" evidence="11">
    <location>
        <begin position="83"/>
        <end position="108"/>
    </location>
</feature>
<evidence type="ECO:0000313" key="13">
    <source>
        <dbReference type="EMBL" id="KAF2500106.1"/>
    </source>
</evidence>
<keyword evidence="6 10" id="KW-0863">Zinc-finger</keyword>
<dbReference type="SMART" id="SM00451">
    <property type="entry name" value="ZnF_U1"/>
    <property type="match status" value="1"/>
</dbReference>
<dbReference type="GO" id="GO:0005634">
    <property type="term" value="C:nucleus"/>
    <property type="evidence" value="ECO:0007669"/>
    <property type="project" value="UniProtKB-SubCell"/>
</dbReference>
<evidence type="ECO:0000256" key="3">
    <source>
        <dbReference type="ARBA" id="ARBA00022490"/>
    </source>
</evidence>
<dbReference type="InterPro" id="IPR003604">
    <property type="entry name" value="Matrin/U1-like-C_Znf_C2H2"/>
</dbReference>
<dbReference type="PROSITE" id="PS50157">
    <property type="entry name" value="ZINC_FINGER_C2H2_2"/>
    <property type="match status" value="1"/>
</dbReference>
<evidence type="ECO:0000313" key="14">
    <source>
        <dbReference type="Proteomes" id="UP000799750"/>
    </source>
</evidence>
<dbReference type="EMBL" id="MU004183">
    <property type="protein sequence ID" value="KAF2500106.1"/>
    <property type="molecule type" value="Genomic_DNA"/>
</dbReference>
<comment type="subcellular location">
    <subcellularLocation>
        <location evidence="2">Cytoplasm</location>
    </subcellularLocation>
    <subcellularLocation>
        <location evidence="1">Nucleus</location>
    </subcellularLocation>
</comment>
<evidence type="ECO:0000256" key="8">
    <source>
        <dbReference type="ARBA" id="ARBA00023242"/>
    </source>
</evidence>
<dbReference type="Proteomes" id="UP000799750">
    <property type="component" value="Unassembled WGS sequence"/>
</dbReference>
<evidence type="ECO:0000256" key="9">
    <source>
        <dbReference type="ARBA" id="ARBA00038064"/>
    </source>
</evidence>
<proteinExistence type="inferred from homology"/>
<reference evidence="13" key="1">
    <citation type="journal article" date="2020" name="Stud. Mycol.">
        <title>101 Dothideomycetes genomes: a test case for predicting lifestyles and emergence of pathogens.</title>
        <authorList>
            <person name="Haridas S."/>
            <person name="Albert R."/>
            <person name="Binder M."/>
            <person name="Bloem J."/>
            <person name="Labutti K."/>
            <person name="Salamov A."/>
            <person name="Andreopoulos B."/>
            <person name="Baker S."/>
            <person name="Barry K."/>
            <person name="Bills G."/>
            <person name="Bluhm B."/>
            <person name="Cannon C."/>
            <person name="Castanera R."/>
            <person name="Culley D."/>
            <person name="Daum C."/>
            <person name="Ezra D."/>
            <person name="Gonzalez J."/>
            <person name="Henrissat B."/>
            <person name="Kuo A."/>
            <person name="Liang C."/>
            <person name="Lipzen A."/>
            <person name="Lutzoni F."/>
            <person name="Magnuson J."/>
            <person name="Mondo S."/>
            <person name="Nolan M."/>
            <person name="Ohm R."/>
            <person name="Pangilinan J."/>
            <person name="Park H.-J."/>
            <person name="Ramirez L."/>
            <person name="Alfaro M."/>
            <person name="Sun H."/>
            <person name="Tritt A."/>
            <person name="Yoshinaga Y."/>
            <person name="Zwiers L.-H."/>
            <person name="Turgeon B."/>
            <person name="Goodwin S."/>
            <person name="Spatafora J."/>
            <person name="Crous P."/>
            <person name="Grigoriev I."/>
        </authorList>
    </citation>
    <scope>NUCLEOTIDE SEQUENCE</scope>
    <source>
        <strain evidence="13">CBS 269.34</strain>
    </source>
</reference>
<dbReference type="GO" id="GO:0003676">
    <property type="term" value="F:nucleic acid binding"/>
    <property type="evidence" value="ECO:0007669"/>
    <property type="project" value="InterPro"/>
</dbReference>
<dbReference type="AlphaFoldDB" id="A0A6A6R6L3"/>
<dbReference type="FunFam" id="3.30.160.60:FF:000299">
    <property type="entry name" value="Zinc finger protein 593"/>
    <property type="match status" value="1"/>
</dbReference>
<evidence type="ECO:0000256" key="2">
    <source>
        <dbReference type="ARBA" id="ARBA00004496"/>
    </source>
</evidence>
<dbReference type="InterPro" id="IPR051879">
    <property type="entry name" value="C2H2-ZF_Maturation_Protein"/>
</dbReference>
<keyword evidence="8" id="KW-0539">Nucleus</keyword>
<evidence type="ECO:0000256" key="6">
    <source>
        <dbReference type="ARBA" id="ARBA00022771"/>
    </source>
</evidence>
<feature type="region of interest" description="Disordered" evidence="11">
    <location>
        <begin position="1"/>
        <end position="25"/>
    </location>
</feature>
<dbReference type="SUPFAM" id="SSF57667">
    <property type="entry name" value="beta-beta-alpha zinc fingers"/>
    <property type="match status" value="1"/>
</dbReference>
<feature type="domain" description="C2H2-type" evidence="12">
    <location>
        <begin position="51"/>
        <end position="80"/>
    </location>
</feature>
<dbReference type="PROSITE" id="PS00028">
    <property type="entry name" value="ZINC_FINGER_C2H2_1"/>
    <property type="match status" value="1"/>
</dbReference>
<sequence length="122" mass="13544">MPAIRGSQSKKKTRRHTRDLDQIHADLTDGKHLDQYKQTQAVEDLPGLGQWYCTECAKWFEGETNFLGHKKGSNHKRRVKALREEPHSQKAAEAAVGIGTDNGKRTNTTLMEIDGGAAATTT</sequence>
<evidence type="ECO:0000256" key="10">
    <source>
        <dbReference type="PROSITE-ProRule" id="PRU00042"/>
    </source>
</evidence>
<evidence type="ECO:0000256" key="4">
    <source>
        <dbReference type="ARBA" id="ARBA00022517"/>
    </source>
</evidence>
<comment type="similarity">
    <text evidence="9">Belongs to the ZNF593/BUD20 C2H2-type zinc-finger protein family.</text>
</comment>
<keyword evidence="5" id="KW-0479">Metal-binding</keyword>
<feature type="compositionally biased region" description="Basic residues" evidence="11">
    <location>
        <begin position="8"/>
        <end position="17"/>
    </location>
</feature>
<dbReference type="Pfam" id="PF12171">
    <property type="entry name" value="zf-C2H2_jaz"/>
    <property type="match status" value="1"/>
</dbReference>
<evidence type="ECO:0000256" key="11">
    <source>
        <dbReference type="SAM" id="MobiDB-lite"/>
    </source>
</evidence>
<dbReference type="GO" id="GO:0005737">
    <property type="term" value="C:cytoplasm"/>
    <property type="evidence" value="ECO:0007669"/>
    <property type="project" value="UniProtKB-SubCell"/>
</dbReference>
<evidence type="ECO:0000256" key="5">
    <source>
        <dbReference type="ARBA" id="ARBA00022723"/>
    </source>
</evidence>
<dbReference type="InterPro" id="IPR022755">
    <property type="entry name" value="Znf_C2H2_jaz"/>
</dbReference>
<keyword evidence="4" id="KW-0690">Ribosome biogenesis</keyword>
<dbReference type="Gene3D" id="3.30.160.60">
    <property type="entry name" value="Classic Zinc Finger"/>
    <property type="match status" value="1"/>
</dbReference>
<evidence type="ECO:0000259" key="12">
    <source>
        <dbReference type="PROSITE" id="PS50157"/>
    </source>
</evidence>
<dbReference type="PANTHER" id="PTHR46095">
    <property type="entry name" value="ZINC FINGER PROTEIN 593"/>
    <property type="match status" value="1"/>
</dbReference>
<dbReference type="GO" id="GO:0008270">
    <property type="term" value="F:zinc ion binding"/>
    <property type="evidence" value="ECO:0007669"/>
    <property type="project" value="UniProtKB-KW"/>
</dbReference>